<organism evidence="1 2">
    <name type="scientific">Photinus pyralis</name>
    <name type="common">Common eastern firefly</name>
    <name type="synonym">Lampyris pyralis</name>
    <dbReference type="NCBI Taxonomy" id="7054"/>
    <lineage>
        <taxon>Eukaryota</taxon>
        <taxon>Metazoa</taxon>
        <taxon>Ecdysozoa</taxon>
        <taxon>Arthropoda</taxon>
        <taxon>Hexapoda</taxon>
        <taxon>Insecta</taxon>
        <taxon>Pterygota</taxon>
        <taxon>Neoptera</taxon>
        <taxon>Endopterygota</taxon>
        <taxon>Coleoptera</taxon>
        <taxon>Polyphaga</taxon>
        <taxon>Elateriformia</taxon>
        <taxon>Elateroidea</taxon>
        <taxon>Lampyridae</taxon>
        <taxon>Lampyrinae</taxon>
        <taxon>Photinus</taxon>
    </lineage>
</organism>
<dbReference type="Proteomes" id="UP000327044">
    <property type="component" value="Unassembled WGS sequence"/>
</dbReference>
<reference evidence="1 2" key="1">
    <citation type="journal article" date="2018" name="Elife">
        <title>Firefly genomes illuminate parallel origins of bioluminescence in beetles.</title>
        <authorList>
            <person name="Fallon T.R."/>
            <person name="Lower S.E."/>
            <person name="Chang C.H."/>
            <person name="Bessho-Uehara M."/>
            <person name="Martin G.J."/>
            <person name="Bewick A.J."/>
            <person name="Behringer M."/>
            <person name="Debat H.J."/>
            <person name="Wong I."/>
            <person name="Day J.C."/>
            <person name="Suvorov A."/>
            <person name="Silva C.J."/>
            <person name="Stanger-Hall K.F."/>
            <person name="Hall D.W."/>
            <person name="Schmitz R.J."/>
            <person name="Nelson D.R."/>
            <person name="Lewis S.M."/>
            <person name="Shigenobu S."/>
            <person name="Bybee S.M."/>
            <person name="Larracuente A.M."/>
            <person name="Oba Y."/>
            <person name="Weng J.K."/>
        </authorList>
    </citation>
    <scope>NUCLEOTIDE SEQUENCE [LARGE SCALE GENOMIC DNA]</scope>
    <source>
        <strain evidence="1">1611_PpyrPB1</strain>
        <tissue evidence="1">Whole body</tissue>
    </source>
</reference>
<evidence type="ECO:0000313" key="2">
    <source>
        <dbReference type="Proteomes" id="UP000327044"/>
    </source>
</evidence>
<name>A0A5N3ZZ64_PHOPY</name>
<evidence type="ECO:0000313" key="1">
    <source>
        <dbReference type="EMBL" id="KAB0790352.1"/>
    </source>
</evidence>
<dbReference type="AlphaFoldDB" id="A0A5N3ZZ64"/>
<feature type="non-terminal residue" evidence="1">
    <location>
        <position position="302"/>
    </location>
</feature>
<gene>
    <name evidence="1" type="ORF">PPYR_15283</name>
</gene>
<protein>
    <submittedName>
        <fullName evidence="1">Uncharacterized protein</fullName>
    </submittedName>
</protein>
<keyword evidence="2" id="KW-1185">Reference proteome</keyword>
<comment type="caution">
    <text evidence="1">The sequence shown here is derived from an EMBL/GenBank/DDBJ whole genome shotgun (WGS) entry which is preliminary data.</text>
</comment>
<dbReference type="InParanoid" id="A0A5N3ZZ64"/>
<dbReference type="EMBL" id="VVIM01001432">
    <property type="protein sequence ID" value="KAB0790352.1"/>
    <property type="molecule type" value="Genomic_DNA"/>
</dbReference>
<accession>A0A5N3ZZ64</accession>
<proteinExistence type="predicted"/>
<sequence length="302" mass="35527">MRPILASGYPGYRRSLAQAKKKAAERELRMQSYTALRKQREEFRKRLVDLIVKKDDSMDIGPDEIPTAGEKEILRYYYYIRHGVDTVHVAPLDPKLLDTVLDLIPPKLKKWRELLKQNVNDVKEDYMLAMKKSIVDFLLRDPSFCESIVADFESSARMEVQHEGPTWGPNRRKAKTVLERCLFIVNPCSTQLLDLWYTQFRNFRLIDVDALRKREGPFNLADFQWIVAKQIEGFKGVLINSYYKQVYDIFSLGAKRNKLPKAAFPRRLKKFYNSCATYMTYNLQTLCLKSLYDYMDYITDIK</sequence>